<proteinExistence type="inferred from homology"/>
<dbReference type="Proteomes" id="UP001248709">
    <property type="component" value="Unassembled WGS sequence"/>
</dbReference>
<dbReference type="PANTHER" id="PTHR46494">
    <property type="entry name" value="CORA FAMILY METAL ION TRANSPORTER (EUROFUNG)"/>
    <property type="match status" value="1"/>
</dbReference>
<keyword evidence="8" id="KW-0406">Ion transport</keyword>
<organism evidence="9 10">
    <name type="scientific">Paenibacillus forsythiae</name>
    <dbReference type="NCBI Taxonomy" id="365616"/>
    <lineage>
        <taxon>Bacteria</taxon>
        <taxon>Bacillati</taxon>
        <taxon>Bacillota</taxon>
        <taxon>Bacilli</taxon>
        <taxon>Bacillales</taxon>
        <taxon>Paenibacillaceae</taxon>
        <taxon>Paenibacillus</taxon>
    </lineage>
</organism>
<keyword evidence="4 8" id="KW-1003">Cell membrane</keyword>
<evidence type="ECO:0000256" key="8">
    <source>
        <dbReference type="RuleBase" id="RU362010"/>
    </source>
</evidence>
<comment type="similarity">
    <text evidence="2 8">Belongs to the CorA metal ion transporter (MIT) (TC 1.A.35) family.</text>
</comment>
<evidence type="ECO:0000256" key="2">
    <source>
        <dbReference type="ARBA" id="ARBA00009765"/>
    </source>
</evidence>
<keyword evidence="6 8" id="KW-1133">Transmembrane helix</keyword>
<dbReference type="InterPro" id="IPR004488">
    <property type="entry name" value="Mg/Co-transport_prot_CorA"/>
</dbReference>
<dbReference type="EMBL" id="JAUSUY010000002">
    <property type="protein sequence ID" value="MDT3425059.1"/>
    <property type="molecule type" value="Genomic_DNA"/>
</dbReference>
<accession>A0ABU3H2L1</accession>
<dbReference type="Gene3D" id="1.20.58.340">
    <property type="entry name" value="Magnesium transport protein CorA, transmembrane region"/>
    <property type="match status" value="2"/>
</dbReference>
<evidence type="ECO:0000313" key="9">
    <source>
        <dbReference type="EMBL" id="MDT3425059.1"/>
    </source>
</evidence>
<name>A0ABU3H2L1_9BACL</name>
<evidence type="ECO:0000256" key="6">
    <source>
        <dbReference type="ARBA" id="ARBA00022989"/>
    </source>
</evidence>
<feature type="transmembrane region" description="Helical" evidence="8">
    <location>
        <begin position="256"/>
        <end position="276"/>
    </location>
</feature>
<comment type="caution">
    <text evidence="9">The sequence shown here is derived from an EMBL/GenBank/DDBJ whole genome shotgun (WGS) entry which is preliminary data.</text>
</comment>
<dbReference type="CDD" id="cd12822">
    <property type="entry name" value="TmCorA-like"/>
    <property type="match status" value="1"/>
</dbReference>
<dbReference type="NCBIfam" id="TIGR00383">
    <property type="entry name" value="corA"/>
    <property type="match status" value="1"/>
</dbReference>
<dbReference type="InterPro" id="IPR045863">
    <property type="entry name" value="CorA_TM1_TM2"/>
</dbReference>
<comment type="subcellular location">
    <subcellularLocation>
        <location evidence="1">Cell membrane</location>
        <topology evidence="1">Multi-pass membrane protein</topology>
    </subcellularLocation>
    <subcellularLocation>
        <location evidence="8">Membrane</location>
        <topology evidence="8">Multi-pass membrane protein</topology>
    </subcellularLocation>
</comment>
<dbReference type="SUPFAM" id="SSF143865">
    <property type="entry name" value="CorA soluble domain-like"/>
    <property type="match status" value="1"/>
</dbReference>
<dbReference type="SUPFAM" id="SSF144083">
    <property type="entry name" value="Magnesium transport protein CorA, transmembrane region"/>
    <property type="match status" value="1"/>
</dbReference>
<sequence>MNQMKIRLVNAGIFTPVDDIELTLNPPAEGFYWIDADVDDLELLQPLFNLHDLAVEDCLSDEEQRPKIEIYESHYFIVVNSIRFDDEEIFLRALNIFLGRHFIITVTKQKIHELRVLKPILWEQEVGTPDRFLYLLIDLVVDNYFAVGDRIEVRIEKLEEDILMHTKKSHLSEIIGLRSEILWLKKMLGPQKEVVNTLNKKDLRLIDDQLQKYFSDIYENAVKISETFDTYRDLMGNLREAYQSSIANRANEIMRVFTAITTIFMPLTVITGIYGMNFENIPEIHTTYGYYGVIGVMVTLGCGMLYLFRKKEWL</sequence>
<keyword evidence="3 8" id="KW-0813">Transport</keyword>
<dbReference type="PANTHER" id="PTHR46494:SF1">
    <property type="entry name" value="CORA FAMILY METAL ION TRANSPORTER (EUROFUNG)"/>
    <property type="match status" value="1"/>
</dbReference>
<evidence type="ECO:0000256" key="4">
    <source>
        <dbReference type="ARBA" id="ARBA00022475"/>
    </source>
</evidence>
<evidence type="ECO:0000256" key="7">
    <source>
        <dbReference type="ARBA" id="ARBA00023136"/>
    </source>
</evidence>
<evidence type="ECO:0000256" key="1">
    <source>
        <dbReference type="ARBA" id="ARBA00004651"/>
    </source>
</evidence>
<keyword evidence="7 8" id="KW-0472">Membrane</keyword>
<protein>
    <recommendedName>
        <fullName evidence="8">Magnesium transport protein CorA</fullName>
    </recommendedName>
</protein>
<dbReference type="Gene3D" id="3.30.460.20">
    <property type="entry name" value="CorA soluble domain-like"/>
    <property type="match status" value="1"/>
</dbReference>
<keyword evidence="5 8" id="KW-0812">Transmembrane</keyword>
<dbReference type="InterPro" id="IPR002523">
    <property type="entry name" value="MgTranspt_CorA/ZnTranspt_ZntB"/>
</dbReference>
<dbReference type="InterPro" id="IPR045861">
    <property type="entry name" value="CorA_cytoplasmic_dom"/>
</dbReference>
<evidence type="ECO:0000313" key="10">
    <source>
        <dbReference type="Proteomes" id="UP001248709"/>
    </source>
</evidence>
<evidence type="ECO:0000256" key="5">
    <source>
        <dbReference type="ARBA" id="ARBA00022692"/>
    </source>
</evidence>
<comment type="function">
    <text evidence="8">Mediates influx of magnesium ions.</text>
</comment>
<feature type="transmembrane region" description="Helical" evidence="8">
    <location>
        <begin position="288"/>
        <end position="308"/>
    </location>
</feature>
<keyword evidence="8" id="KW-0460">Magnesium</keyword>
<dbReference type="Pfam" id="PF01544">
    <property type="entry name" value="CorA"/>
    <property type="match status" value="1"/>
</dbReference>
<evidence type="ECO:0000256" key="3">
    <source>
        <dbReference type="ARBA" id="ARBA00022448"/>
    </source>
</evidence>
<gene>
    <name evidence="8" type="primary">corA</name>
    <name evidence="9" type="ORF">J2Z22_000572</name>
</gene>
<keyword evidence="10" id="KW-1185">Reference proteome</keyword>
<reference evidence="9 10" key="1">
    <citation type="submission" date="2023-07" db="EMBL/GenBank/DDBJ databases">
        <title>Genomic Encyclopedia of Type Strains, Phase IV (KMG-IV): sequencing the most valuable type-strain genomes for metagenomic binning, comparative biology and taxonomic classification.</title>
        <authorList>
            <person name="Goeker M."/>
        </authorList>
    </citation>
    <scope>NUCLEOTIDE SEQUENCE [LARGE SCALE GENOMIC DNA]</scope>
    <source>
        <strain evidence="9 10">T98</strain>
    </source>
</reference>